<proteinExistence type="predicted"/>
<dbReference type="Proteomes" id="UP000821853">
    <property type="component" value="Chromosome 1"/>
</dbReference>
<dbReference type="PANTHER" id="PTHR31569">
    <property type="entry name" value="SWIM-TYPE DOMAIN-CONTAINING PROTEIN"/>
    <property type="match status" value="1"/>
</dbReference>
<organism evidence="2 3">
    <name type="scientific">Haemaphysalis longicornis</name>
    <name type="common">Bush tick</name>
    <dbReference type="NCBI Taxonomy" id="44386"/>
    <lineage>
        <taxon>Eukaryota</taxon>
        <taxon>Metazoa</taxon>
        <taxon>Ecdysozoa</taxon>
        <taxon>Arthropoda</taxon>
        <taxon>Chelicerata</taxon>
        <taxon>Arachnida</taxon>
        <taxon>Acari</taxon>
        <taxon>Parasitiformes</taxon>
        <taxon>Ixodida</taxon>
        <taxon>Ixodoidea</taxon>
        <taxon>Ixodidae</taxon>
        <taxon>Haemaphysalinae</taxon>
        <taxon>Haemaphysalis</taxon>
    </lineage>
</organism>
<dbReference type="InterPro" id="IPR052579">
    <property type="entry name" value="Zinc_finger_SWIM"/>
</dbReference>
<dbReference type="Pfam" id="PF21056">
    <property type="entry name" value="ZSWIM1-3_RNaseH-like"/>
    <property type="match status" value="1"/>
</dbReference>
<dbReference type="OrthoDB" id="6504931at2759"/>
<dbReference type="PANTHER" id="PTHR31569:SF4">
    <property type="entry name" value="SWIM-TYPE DOMAIN-CONTAINING PROTEIN"/>
    <property type="match status" value="1"/>
</dbReference>
<reference evidence="2 3" key="1">
    <citation type="journal article" date="2020" name="Cell">
        <title>Large-Scale Comparative Analyses of Tick Genomes Elucidate Their Genetic Diversity and Vector Capacities.</title>
        <authorList>
            <consortium name="Tick Genome and Microbiome Consortium (TIGMIC)"/>
            <person name="Jia N."/>
            <person name="Wang J."/>
            <person name="Shi W."/>
            <person name="Du L."/>
            <person name="Sun Y."/>
            <person name="Zhan W."/>
            <person name="Jiang J.F."/>
            <person name="Wang Q."/>
            <person name="Zhang B."/>
            <person name="Ji P."/>
            <person name="Bell-Sakyi L."/>
            <person name="Cui X.M."/>
            <person name="Yuan T.T."/>
            <person name="Jiang B.G."/>
            <person name="Yang W.F."/>
            <person name="Lam T.T."/>
            <person name="Chang Q.C."/>
            <person name="Ding S.J."/>
            <person name="Wang X.J."/>
            <person name="Zhu J.G."/>
            <person name="Ruan X.D."/>
            <person name="Zhao L."/>
            <person name="Wei J.T."/>
            <person name="Ye R.Z."/>
            <person name="Que T.C."/>
            <person name="Du C.H."/>
            <person name="Zhou Y.H."/>
            <person name="Cheng J.X."/>
            <person name="Dai P.F."/>
            <person name="Guo W.B."/>
            <person name="Han X.H."/>
            <person name="Huang E.J."/>
            <person name="Li L.F."/>
            <person name="Wei W."/>
            <person name="Gao Y.C."/>
            <person name="Liu J.Z."/>
            <person name="Shao H.Z."/>
            <person name="Wang X."/>
            <person name="Wang C.C."/>
            <person name="Yang T.C."/>
            <person name="Huo Q.B."/>
            <person name="Li W."/>
            <person name="Chen H.Y."/>
            <person name="Chen S.E."/>
            <person name="Zhou L.G."/>
            <person name="Ni X.B."/>
            <person name="Tian J.H."/>
            <person name="Sheng Y."/>
            <person name="Liu T."/>
            <person name="Pan Y.S."/>
            <person name="Xia L.Y."/>
            <person name="Li J."/>
            <person name="Zhao F."/>
            <person name="Cao W.C."/>
        </authorList>
    </citation>
    <scope>NUCLEOTIDE SEQUENCE [LARGE SCALE GENOMIC DNA]</scope>
    <source>
        <strain evidence="2">HaeL-2018</strain>
    </source>
</reference>
<feature type="domain" description="ZSWIM1/3 RNaseH-like" evidence="1">
    <location>
        <begin position="5"/>
        <end position="117"/>
    </location>
</feature>
<keyword evidence="3" id="KW-1185">Reference proteome</keyword>
<evidence type="ECO:0000313" key="3">
    <source>
        <dbReference type="Proteomes" id="UP000821853"/>
    </source>
</evidence>
<gene>
    <name evidence="2" type="ORF">HPB48_022257</name>
</gene>
<evidence type="ECO:0000313" key="2">
    <source>
        <dbReference type="EMBL" id="KAH9359659.1"/>
    </source>
</evidence>
<dbReference type="EMBL" id="JABSTR010000001">
    <property type="protein sequence ID" value="KAH9359659.1"/>
    <property type="molecule type" value="Genomic_DNA"/>
</dbReference>
<dbReference type="VEuPathDB" id="VectorBase:HLOH_048304"/>
<name>A0A9J6FA51_HAELO</name>
<accession>A0A9J6FA51</accession>
<protein>
    <recommendedName>
        <fullName evidence="1">ZSWIM1/3 RNaseH-like domain-containing protein</fullName>
    </recommendedName>
</protein>
<comment type="caution">
    <text evidence="2">The sequence shown here is derived from an EMBL/GenBank/DDBJ whole genome shotgun (WGS) entry which is preliminary data.</text>
</comment>
<dbReference type="InterPro" id="IPR048324">
    <property type="entry name" value="ZSWIM1-3_RNaseH-like"/>
</dbReference>
<sequence length="150" mass="17858">MHRDAVRLLTNKNSDLQAVYFHDEKANKSFHCWPVVIFIDATYKLLETMSRFLVIIENGNEEIEIVTLVLLTVEDAETLHWFFEVFKDFDLKWDSLWATMADKDVKKKSIIRAFFHHRNFTYVLSLFNKLSAEKEICRSGQFLKVSRRQH</sequence>
<dbReference type="AlphaFoldDB" id="A0A9J6FA51"/>
<evidence type="ECO:0000259" key="1">
    <source>
        <dbReference type="Pfam" id="PF21056"/>
    </source>
</evidence>